<dbReference type="Proteomes" id="UP000660339">
    <property type="component" value="Unassembled WGS sequence"/>
</dbReference>
<dbReference type="EMBL" id="BONJ01000020">
    <property type="protein sequence ID" value="GIG15458.1"/>
    <property type="molecule type" value="Genomic_DNA"/>
</dbReference>
<evidence type="ECO:0000313" key="2">
    <source>
        <dbReference type="EMBL" id="GIG15458.1"/>
    </source>
</evidence>
<proteinExistence type="predicted"/>
<evidence type="ECO:0000313" key="3">
    <source>
        <dbReference type="Proteomes" id="UP000660339"/>
    </source>
</evidence>
<name>A0A8J3L6R8_9ACTN</name>
<dbReference type="AlphaFoldDB" id="A0A8J3L6R8"/>
<gene>
    <name evidence="2" type="ORF">Cme02nite_37900</name>
</gene>
<organism evidence="2 3">
    <name type="scientific">Catellatospora methionotrophica</name>
    <dbReference type="NCBI Taxonomy" id="121620"/>
    <lineage>
        <taxon>Bacteria</taxon>
        <taxon>Bacillati</taxon>
        <taxon>Actinomycetota</taxon>
        <taxon>Actinomycetes</taxon>
        <taxon>Micromonosporales</taxon>
        <taxon>Micromonosporaceae</taxon>
        <taxon>Catellatospora</taxon>
    </lineage>
</organism>
<evidence type="ECO:0000256" key="1">
    <source>
        <dbReference type="SAM" id="MobiDB-lite"/>
    </source>
</evidence>
<comment type="caution">
    <text evidence="2">The sequence shown here is derived from an EMBL/GenBank/DDBJ whole genome shotgun (WGS) entry which is preliminary data.</text>
</comment>
<reference evidence="2" key="1">
    <citation type="submission" date="2021-01" db="EMBL/GenBank/DDBJ databases">
        <title>Whole genome shotgun sequence of Catellatospora methionotrophica NBRC 14553.</title>
        <authorList>
            <person name="Komaki H."/>
            <person name="Tamura T."/>
        </authorList>
    </citation>
    <scope>NUCLEOTIDE SEQUENCE</scope>
    <source>
        <strain evidence="2">NBRC 14553</strain>
    </source>
</reference>
<sequence>MGLFSSRKKEWTCSAGQGGWTLTDVSGGGRKTAAIRKENPTPPRKAGRLPNRPA</sequence>
<accession>A0A8J3L6R8</accession>
<feature type="region of interest" description="Disordered" evidence="1">
    <location>
        <begin position="22"/>
        <end position="54"/>
    </location>
</feature>
<protein>
    <submittedName>
        <fullName evidence="2">Uncharacterized protein</fullName>
    </submittedName>
</protein>
<keyword evidence="3" id="KW-1185">Reference proteome</keyword>